<dbReference type="Proteomes" id="UP000028045">
    <property type="component" value="Unassembled WGS sequence"/>
</dbReference>
<feature type="region of interest" description="Disordered" evidence="6">
    <location>
        <begin position="350"/>
        <end position="373"/>
    </location>
</feature>
<feature type="region of interest" description="Disordered" evidence="6">
    <location>
        <begin position="1"/>
        <end position="21"/>
    </location>
</feature>
<accession>A0A084AXA5</accession>
<evidence type="ECO:0000256" key="4">
    <source>
        <dbReference type="ARBA" id="ARBA00023136"/>
    </source>
</evidence>
<feature type="domain" description="Rhodopsin" evidence="8">
    <location>
        <begin position="46"/>
        <end position="285"/>
    </location>
</feature>
<dbReference type="AlphaFoldDB" id="A0A084AXA5"/>
<feature type="transmembrane region" description="Helical" evidence="7">
    <location>
        <begin position="184"/>
        <end position="208"/>
    </location>
</feature>
<keyword evidence="3 7" id="KW-1133">Transmembrane helix</keyword>
<protein>
    <recommendedName>
        <fullName evidence="8">Rhodopsin domain-containing protein</fullName>
    </recommendedName>
</protein>
<feature type="transmembrane region" description="Helical" evidence="7">
    <location>
        <begin position="220"/>
        <end position="240"/>
    </location>
</feature>
<keyword evidence="4 7" id="KW-0472">Membrane</keyword>
<dbReference type="EMBL" id="KL648503">
    <property type="protein sequence ID" value="KEY69934.1"/>
    <property type="molecule type" value="Genomic_DNA"/>
</dbReference>
<evidence type="ECO:0000256" key="7">
    <source>
        <dbReference type="SAM" id="Phobius"/>
    </source>
</evidence>
<feature type="compositionally biased region" description="Polar residues" evidence="6">
    <location>
        <begin position="350"/>
        <end position="367"/>
    </location>
</feature>
<organism evidence="9 10">
    <name type="scientific">Stachybotrys chartarum (strain CBS 109288 / IBT 7711)</name>
    <name type="common">Toxic black mold</name>
    <name type="synonym">Stilbospora chartarum</name>
    <dbReference type="NCBI Taxonomy" id="1280523"/>
    <lineage>
        <taxon>Eukaryota</taxon>
        <taxon>Fungi</taxon>
        <taxon>Dikarya</taxon>
        <taxon>Ascomycota</taxon>
        <taxon>Pezizomycotina</taxon>
        <taxon>Sordariomycetes</taxon>
        <taxon>Hypocreomycetidae</taxon>
        <taxon>Hypocreales</taxon>
        <taxon>Stachybotryaceae</taxon>
        <taxon>Stachybotrys</taxon>
    </lineage>
</organism>
<evidence type="ECO:0000313" key="9">
    <source>
        <dbReference type="EMBL" id="KEY69934.1"/>
    </source>
</evidence>
<evidence type="ECO:0000256" key="2">
    <source>
        <dbReference type="ARBA" id="ARBA00022692"/>
    </source>
</evidence>
<dbReference type="InterPro" id="IPR052337">
    <property type="entry name" value="SAT4-like"/>
</dbReference>
<name>A0A084AXA5_STACB</name>
<keyword evidence="2 7" id="KW-0812">Transmembrane</keyword>
<evidence type="ECO:0000256" key="5">
    <source>
        <dbReference type="ARBA" id="ARBA00038359"/>
    </source>
</evidence>
<evidence type="ECO:0000259" key="8">
    <source>
        <dbReference type="Pfam" id="PF20684"/>
    </source>
</evidence>
<feature type="transmembrane region" description="Helical" evidence="7">
    <location>
        <begin position="141"/>
        <end position="164"/>
    </location>
</feature>
<dbReference type="HOGENOM" id="CLU_028200_0_2_1"/>
<reference evidence="9 10" key="1">
    <citation type="journal article" date="2014" name="BMC Genomics">
        <title>Comparative genome sequencing reveals chemotype-specific gene clusters in the toxigenic black mold Stachybotrys.</title>
        <authorList>
            <person name="Semeiks J."/>
            <person name="Borek D."/>
            <person name="Otwinowski Z."/>
            <person name="Grishin N.V."/>
        </authorList>
    </citation>
    <scope>NUCLEOTIDE SEQUENCE [LARGE SCALE GENOMIC DNA]</scope>
    <source>
        <strain evidence="10">CBS 109288 / IBT 7711</strain>
    </source>
</reference>
<feature type="transmembrane region" description="Helical" evidence="7">
    <location>
        <begin position="113"/>
        <end position="134"/>
    </location>
</feature>
<feature type="transmembrane region" description="Helical" evidence="7">
    <location>
        <begin position="29"/>
        <end position="49"/>
    </location>
</feature>
<feature type="transmembrane region" description="Helical" evidence="7">
    <location>
        <begin position="61"/>
        <end position="78"/>
    </location>
</feature>
<gene>
    <name evidence="9" type="ORF">S7711_06467</name>
</gene>
<dbReference type="GO" id="GO:0016020">
    <property type="term" value="C:membrane"/>
    <property type="evidence" value="ECO:0007669"/>
    <property type="project" value="UniProtKB-SubCell"/>
</dbReference>
<evidence type="ECO:0000256" key="3">
    <source>
        <dbReference type="ARBA" id="ARBA00022989"/>
    </source>
</evidence>
<dbReference type="PANTHER" id="PTHR33048:SF47">
    <property type="entry name" value="INTEGRAL MEMBRANE PROTEIN-RELATED"/>
    <property type="match status" value="1"/>
</dbReference>
<dbReference type="Pfam" id="PF20684">
    <property type="entry name" value="Fung_rhodopsin"/>
    <property type="match status" value="1"/>
</dbReference>
<sequence>MAAFPVVSRQQGADSGAGDGPTESRADDVLIILITMQVFSTVVLLMRLCTRFAVQHLRLGADDWTIIVSWLFLVAYTVDVCMQTEYGLGQHLADLPPDTNHAASLELFFYGEALYYITVSMTKVSILCLYLKLFPQRTYRLFTWTMMGFVLGTGLGCTIAGIFQCDPIYRAWETTVPGTCFNQVALFLANAGLNILQDVIIYILPAPMLWKIQLPLKQRIALIFVFVVGGFVVVTGIIRLDSLRLASVSADPTWDNYGAAIWSSIEANFGVICASLVHFKPLIARFAPSMLGMSRSTKGSNMLRLGDEPSTGAKGSLQTFGARQGNKPFGILTEMELEDNVAQSQAELVSPSHGTATTTVSHNQQSPFRDEADRPGVIHTTKHFSVSYKDAI</sequence>
<dbReference type="OrthoDB" id="5417844at2759"/>
<dbReference type="PANTHER" id="PTHR33048">
    <property type="entry name" value="PTH11-LIKE INTEGRAL MEMBRANE PROTEIN (AFU_ORTHOLOGUE AFUA_5G11245)"/>
    <property type="match status" value="1"/>
</dbReference>
<dbReference type="InterPro" id="IPR049326">
    <property type="entry name" value="Rhodopsin_dom_fungi"/>
</dbReference>
<comment type="similarity">
    <text evidence="5">Belongs to the SAT4 family.</text>
</comment>
<evidence type="ECO:0000256" key="6">
    <source>
        <dbReference type="SAM" id="MobiDB-lite"/>
    </source>
</evidence>
<evidence type="ECO:0000313" key="10">
    <source>
        <dbReference type="Proteomes" id="UP000028045"/>
    </source>
</evidence>
<proteinExistence type="inferred from homology"/>
<comment type="subcellular location">
    <subcellularLocation>
        <location evidence="1">Membrane</location>
        <topology evidence="1">Multi-pass membrane protein</topology>
    </subcellularLocation>
</comment>
<evidence type="ECO:0000256" key="1">
    <source>
        <dbReference type="ARBA" id="ARBA00004141"/>
    </source>
</evidence>
<keyword evidence="10" id="KW-1185">Reference proteome</keyword>